<feature type="domain" description="CHASE" evidence="13">
    <location>
        <begin position="94"/>
        <end position="177"/>
    </location>
</feature>
<evidence type="ECO:0000259" key="13">
    <source>
        <dbReference type="PROSITE" id="PS50839"/>
    </source>
</evidence>
<evidence type="ECO:0000256" key="8">
    <source>
        <dbReference type="ARBA" id="ARBA00022989"/>
    </source>
</evidence>
<dbReference type="SMART" id="SM00387">
    <property type="entry name" value="HATPase_c"/>
    <property type="match status" value="1"/>
</dbReference>
<dbReference type="InterPro" id="IPR036890">
    <property type="entry name" value="HATPase_C_sf"/>
</dbReference>
<dbReference type="Gene3D" id="1.10.287.130">
    <property type="match status" value="1"/>
</dbReference>
<sequence>MALASLFFLSAAAIVDRAEEARFAEAERLAVFEAASGKRALLEAHLNARLHIISGLTALVHGQPDLRPDQFSTYAAGLVSGISGVRAVQLASGAVISHVWPLAGNSQSVGHDLLADPERRDATQRTISGRRLVLAGPFPLRQGGEGLVARQPIFLTKGGQESFWGLAIVVLDLQQLLFNAGLNDPGSIRIALRGKDGRGGEGEPFFGDPKLFRADAVLMDVTFPHGTWQLAAEPEGGWSVARPGRWRFVAIAILIAGLVAVAGIHLARNLERRRQAEEAMERNLAASNTVARILSLSLLPQPLEQVLEQALQEILGLSWLRLEQRGSIFLTNRSQGHLVLAAQHSLPDEVCLSCRSIPIGHCLCGRAAAEATTVFAAHIDARHAKLSPNLSDHGHYCVPICGGEGVLGVLNTYIAPGQDRQDDRERFLAVAADTLAGIIERCRVQRAFGESEQRTRALMNASADASFLIDRDGTILACNAALADAYGSRPEELVDHTYFSLLPEAQALYLQRQFSIAFDFAQPVHLFDEREGRTFEVRVYPISNETGTVVQAAVFSRDITEQKNAARAIETAAAELARSNEDLQQFAYATSHDLRQPLRMVSSYLALIERKLGSELGEDTKTYLGYAVNGAKRMDRLIVDLLDYSRVGRSGEAMAEVPLQEVVAEALENLGPAIADVGAEVEIDGPLPVVVGGRLELLRLFQNLIGNAVKYRSEARKSQVAIKASRDADGWLISVRDNGMGIPAEAHSRVFGVFQRLAGSEGHDGTGIGQAICKKIVEHHGGRIWVESEPDFGANFLFTLPVAYPRP</sequence>
<dbReference type="FunFam" id="3.30.565.10:FF:000006">
    <property type="entry name" value="Sensor histidine kinase WalK"/>
    <property type="match status" value="1"/>
</dbReference>
<dbReference type="SMART" id="SM01079">
    <property type="entry name" value="CHASE"/>
    <property type="match status" value="1"/>
</dbReference>
<dbReference type="Pfam" id="PF02518">
    <property type="entry name" value="HATPase_c"/>
    <property type="match status" value="1"/>
</dbReference>
<feature type="domain" description="Histidine kinase" evidence="10">
    <location>
        <begin position="589"/>
        <end position="804"/>
    </location>
</feature>
<dbReference type="InterPro" id="IPR006189">
    <property type="entry name" value="CHASE_dom"/>
</dbReference>
<accession>A0A178M976</accession>
<dbReference type="Proteomes" id="UP000078543">
    <property type="component" value="Unassembled WGS sequence"/>
</dbReference>
<dbReference type="Pfam" id="PF08448">
    <property type="entry name" value="PAS_4"/>
    <property type="match status" value="1"/>
</dbReference>
<dbReference type="EC" id="2.7.13.3" evidence="3"/>
<name>A0A178M976_9PROT</name>
<comment type="caution">
    <text evidence="14">The sequence shown here is derived from an EMBL/GenBank/DDBJ whole genome shotgun (WGS) entry which is preliminary data.</text>
</comment>
<dbReference type="InterPro" id="IPR035965">
    <property type="entry name" value="PAS-like_dom_sf"/>
</dbReference>
<evidence type="ECO:0000259" key="11">
    <source>
        <dbReference type="PROSITE" id="PS50112"/>
    </source>
</evidence>
<protein>
    <recommendedName>
        <fullName evidence="3">histidine kinase</fullName>
        <ecNumber evidence="3">2.7.13.3</ecNumber>
    </recommendedName>
</protein>
<dbReference type="Gene3D" id="3.30.450.350">
    <property type="entry name" value="CHASE domain"/>
    <property type="match status" value="1"/>
</dbReference>
<dbReference type="GO" id="GO:0016020">
    <property type="term" value="C:membrane"/>
    <property type="evidence" value="ECO:0007669"/>
    <property type="project" value="UniProtKB-SubCell"/>
</dbReference>
<evidence type="ECO:0000313" key="15">
    <source>
        <dbReference type="Proteomes" id="UP000078543"/>
    </source>
</evidence>
<evidence type="ECO:0000259" key="12">
    <source>
        <dbReference type="PROSITE" id="PS50113"/>
    </source>
</evidence>
<feature type="domain" description="PAS" evidence="11">
    <location>
        <begin position="451"/>
        <end position="499"/>
    </location>
</feature>
<dbReference type="InterPro" id="IPR003661">
    <property type="entry name" value="HisK_dim/P_dom"/>
</dbReference>
<dbReference type="PANTHER" id="PTHR43304">
    <property type="entry name" value="PHYTOCHROME-LIKE PROTEIN CPH1"/>
    <property type="match status" value="1"/>
</dbReference>
<evidence type="ECO:0000259" key="10">
    <source>
        <dbReference type="PROSITE" id="PS50109"/>
    </source>
</evidence>
<dbReference type="Gene3D" id="3.30.450.40">
    <property type="match status" value="1"/>
</dbReference>
<dbReference type="InterPro" id="IPR013656">
    <property type="entry name" value="PAS_4"/>
</dbReference>
<dbReference type="SUPFAM" id="SSF55781">
    <property type="entry name" value="GAF domain-like"/>
    <property type="match status" value="1"/>
</dbReference>
<dbReference type="InterPro" id="IPR000014">
    <property type="entry name" value="PAS"/>
</dbReference>
<dbReference type="GO" id="GO:0000155">
    <property type="term" value="F:phosphorelay sensor kinase activity"/>
    <property type="evidence" value="ECO:0007669"/>
    <property type="project" value="InterPro"/>
</dbReference>
<evidence type="ECO:0000256" key="1">
    <source>
        <dbReference type="ARBA" id="ARBA00000085"/>
    </source>
</evidence>
<keyword evidence="5" id="KW-0808">Transferase</keyword>
<dbReference type="Pfam" id="PF13185">
    <property type="entry name" value="GAF_2"/>
    <property type="match status" value="1"/>
</dbReference>
<keyword evidence="9" id="KW-0472">Membrane</keyword>
<comment type="subcellular location">
    <subcellularLocation>
        <location evidence="2">Membrane</location>
    </subcellularLocation>
</comment>
<dbReference type="InterPro" id="IPR036097">
    <property type="entry name" value="HisK_dim/P_sf"/>
</dbReference>
<dbReference type="AlphaFoldDB" id="A0A178M976"/>
<dbReference type="SUPFAM" id="SSF55874">
    <property type="entry name" value="ATPase domain of HSP90 chaperone/DNA topoisomerase II/histidine kinase"/>
    <property type="match status" value="1"/>
</dbReference>
<dbReference type="InterPro" id="IPR005467">
    <property type="entry name" value="His_kinase_dom"/>
</dbReference>
<dbReference type="InterPro" id="IPR004358">
    <property type="entry name" value="Sig_transdc_His_kin-like_C"/>
</dbReference>
<dbReference type="InterPro" id="IPR003018">
    <property type="entry name" value="GAF"/>
</dbReference>
<gene>
    <name evidence="14" type="ORF">A6A05_04250</name>
</gene>
<evidence type="ECO:0000313" key="14">
    <source>
        <dbReference type="EMBL" id="OAN45341.1"/>
    </source>
</evidence>
<dbReference type="STRING" id="1437059.A6A05_04250"/>
<dbReference type="CDD" id="cd00082">
    <property type="entry name" value="HisKA"/>
    <property type="match status" value="1"/>
</dbReference>
<dbReference type="InterPro" id="IPR029016">
    <property type="entry name" value="GAF-like_dom_sf"/>
</dbReference>
<reference evidence="14 15" key="1">
    <citation type="submission" date="2016-04" db="EMBL/GenBank/DDBJ databases">
        <title>Draft genome sequence of freshwater magnetotactic bacteria Magnetospirillum marisnigri SP-1 and Magnetospirillum moscoviense BB-1.</title>
        <authorList>
            <person name="Koziaeva V."/>
            <person name="Dziuba M.V."/>
            <person name="Ivanov T.M."/>
            <person name="Kuznetsov B."/>
            <person name="Grouzdev D.S."/>
        </authorList>
    </citation>
    <scope>NUCLEOTIDE SEQUENCE [LARGE SCALE GENOMIC DNA]</scope>
    <source>
        <strain evidence="14 15">BB-1</strain>
    </source>
</reference>
<dbReference type="SUPFAM" id="SSF55785">
    <property type="entry name" value="PYP-like sensor domain (PAS domain)"/>
    <property type="match status" value="1"/>
</dbReference>
<keyword evidence="4" id="KW-0597">Phosphoprotein</keyword>
<proteinExistence type="predicted"/>
<dbReference type="PANTHER" id="PTHR43304:SF1">
    <property type="entry name" value="PAC DOMAIN-CONTAINING PROTEIN"/>
    <property type="match status" value="1"/>
</dbReference>
<evidence type="ECO:0000256" key="5">
    <source>
        <dbReference type="ARBA" id="ARBA00022679"/>
    </source>
</evidence>
<dbReference type="SUPFAM" id="SSF47384">
    <property type="entry name" value="Homodimeric domain of signal transducing histidine kinase"/>
    <property type="match status" value="1"/>
</dbReference>
<organism evidence="14 15">
    <name type="scientific">Magnetospirillum moscoviense</name>
    <dbReference type="NCBI Taxonomy" id="1437059"/>
    <lineage>
        <taxon>Bacteria</taxon>
        <taxon>Pseudomonadati</taxon>
        <taxon>Pseudomonadota</taxon>
        <taxon>Alphaproteobacteria</taxon>
        <taxon>Rhodospirillales</taxon>
        <taxon>Rhodospirillaceae</taxon>
        <taxon>Magnetospirillum</taxon>
    </lineage>
</organism>
<comment type="catalytic activity">
    <reaction evidence="1">
        <text>ATP + protein L-histidine = ADP + protein N-phospho-L-histidine.</text>
        <dbReference type="EC" id="2.7.13.3"/>
    </reaction>
</comment>
<dbReference type="PRINTS" id="PR00344">
    <property type="entry name" value="BCTRLSENSOR"/>
</dbReference>
<dbReference type="SMART" id="SM00091">
    <property type="entry name" value="PAS"/>
    <property type="match status" value="1"/>
</dbReference>
<evidence type="ECO:0000256" key="3">
    <source>
        <dbReference type="ARBA" id="ARBA00012438"/>
    </source>
</evidence>
<evidence type="ECO:0000256" key="7">
    <source>
        <dbReference type="ARBA" id="ARBA00022777"/>
    </source>
</evidence>
<dbReference type="EMBL" id="LWQU01000185">
    <property type="protein sequence ID" value="OAN45341.1"/>
    <property type="molecule type" value="Genomic_DNA"/>
</dbReference>
<evidence type="ECO:0000256" key="4">
    <source>
        <dbReference type="ARBA" id="ARBA00022553"/>
    </source>
</evidence>
<feature type="domain" description="PAC" evidence="12">
    <location>
        <begin position="520"/>
        <end position="571"/>
    </location>
</feature>
<dbReference type="CDD" id="cd00130">
    <property type="entry name" value="PAS"/>
    <property type="match status" value="1"/>
</dbReference>
<dbReference type="Gene3D" id="3.30.450.20">
    <property type="entry name" value="PAS domain"/>
    <property type="match status" value="1"/>
</dbReference>
<dbReference type="Pfam" id="PF03924">
    <property type="entry name" value="CHASE"/>
    <property type="match status" value="1"/>
</dbReference>
<dbReference type="PROSITE" id="PS50109">
    <property type="entry name" value="HIS_KIN"/>
    <property type="match status" value="1"/>
</dbReference>
<dbReference type="Pfam" id="PF00512">
    <property type="entry name" value="HisKA"/>
    <property type="match status" value="1"/>
</dbReference>
<keyword evidence="8" id="KW-1133">Transmembrane helix</keyword>
<dbReference type="SMART" id="SM00388">
    <property type="entry name" value="HisKA"/>
    <property type="match status" value="1"/>
</dbReference>
<keyword evidence="15" id="KW-1185">Reference proteome</keyword>
<evidence type="ECO:0000256" key="6">
    <source>
        <dbReference type="ARBA" id="ARBA00022692"/>
    </source>
</evidence>
<dbReference type="InterPro" id="IPR042240">
    <property type="entry name" value="CHASE_sf"/>
</dbReference>
<keyword evidence="7" id="KW-0418">Kinase</keyword>
<dbReference type="PROSITE" id="PS50112">
    <property type="entry name" value="PAS"/>
    <property type="match status" value="1"/>
</dbReference>
<dbReference type="NCBIfam" id="TIGR00229">
    <property type="entry name" value="sensory_box"/>
    <property type="match status" value="1"/>
</dbReference>
<dbReference type="PROSITE" id="PS50839">
    <property type="entry name" value="CHASE"/>
    <property type="match status" value="1"/>
</dbReference>
<dbReference type="InterPro" id="IPR003594">
    <property type="entry name" value="HATPase_dom"/>
</dbReference>
<dbReference type="Gene3D" id="3.30.565.10">
    <property type="entry name" value="Histidine kinase-like ATPase, C-terminal domain"/>
    <property type="match status" value="1"/>
</dbReference>
<keyword evidence="6" id="KW-0812">Transmembrane</keyword>
<evidence type="ECO:0000256" key="2">
    <source>
        <dbReference type="ARBA" id="ARBA00004370"/>
    </source>
</evidence>
<dbReference type="InterPro" id="IPR052162">
    <property type="entry name" value="Sensor_kinase/Photoreceptor"/>
</dbReference>
<evidence type="ECO:0000256" key="9">
    <source>
        <dbReference type="ARBA" id="ARBA00023136"/>
    </source>
</evidence>
<dbReference type="InterPro" id="IPR000700">
    <property type="entry name" value="PAS-assoc_C"/>
</dbReference>
<dbReference type="PROSITE" id="PS50113">
    <property type="entry name" value="PAC"/>
    <property type="match status" value="1"/>
</dbReference>